<dbReference type="GO" id="GO:0008821">
    <property type="term" value="F:crossover junction DNA endonuclease activity"/>
    <property type="evidence" value="ECO:0007669"/>
    <property type="project" value="TreeGrafter"/>
</dbReference>
<dbReference type="InterPro" id="IPR035901">
    <property type="entry name" value="GIY-YIG_endonuc_sf"/>
</dbReference>
<dbReference type="Proteomes" id="UP000322667">
    <property type="component" value="Unassembled WGS sequence"/>
</dbReference>
<dbReference type="EMBL" id="ML696992">
    <property type="protein sequence ID" value="TXG75064.1"/>
    <property type="molecule type" value="Genomic_DNA"/>
</dbReference>
<evidence type="ECO:0000313" key="1">
    <source>
        <dbReference type="EMBL" id="TXG75064.1"/>
    </source>
</evidence>
<accession>A0A5C7J1I8</accession>
<dbReference type="GO" id="GO:0000724">
    <property type="term" value="P:double-strand break repair via homologous recombination"/>
    <property type="evidence" value="ECO:0007669"/>
    <property type="project" value="TreeGrafter"/>
</dbReference>
<gene>
    <name evidence="1" type="ORF">ES332_1Z018300v1</name>
</gene>
<proteinExistence type="predicted"/>
<dbReference type="GO" id="GO:0033557">
    <property type="term" value="C:Slx1-Slx4 complex"/>
    <property type="evidence" value="ECO:0007669"/>
    <property type="project" value="TreeGrafter"/>
</dbReference>
<dbReference type="PANTHER" id="PTHR20208:SF10">
    <property type="entry name" value="STRUCTURE-SPECIFIC ENDONUCLEASE SUBUNIT SLX1"/>
    <property type="match status" value="1"/>
</dbReference>
<organism evidence="1 2">
    <name type="scientific">Gossypium tomentosum</name>
    <name type="common">Hawaiian cotton</name>
    <name type="synonym">Gossypium sandvicense</name>
    <dbReference type="NCBI Taxonomy" id="34277"/>
    <lineage>
        <taxon>Eukaryota</taxon>
        <taxon>Viridiplantae</taxon>
        <taxon>Streptophyta</taxon>
        <taxon>Embryophyta</taxon>
        <taxon>Tracheophyta</taxon>
        <taxon>Spermatophyta</taxon>
        <taxon>Magnoliopsida</taxon>
        <taxon>eudicotyledons</taxon>
        <taxon>Gunneridae</taxon>
        <taxon>Pentapetalae</taxon>
        <taxon>rosids</taxon>
        <taxon>malvids</taxon>
        <taxon>Malvales</taxon>
        <taxon>Malvaceae</taxon>
        <taxon>Malvoideae</taxon>
        <taxon>Gossypium</taxon>
    </lineage>
</organism>
<dbReference type="InterPro" id="IPR050381">
    <property type="entry name" value="SLX1_endonuclease"/>
</dbReference>
<reference evidence="1 2" key="1">
    <citation type="submission" date="2019-07" db="EMBL/GenBank/DDBJ databases">
        <title>WGS assembly of Gossypium tomentosum.</title>
        <authorList>
            <person name="Chen Z.J."/>
            <person name="Sreedasyam A."/>
            <person name="Ando A."/>
            <person name="Song Q."/>
            <person name="De L."/>
            <person name="Hulse-Kemp A."/>
            <person name="Ding M."/>
            <person name="Ye W."/>
            <person name="Kirkbride R."/>
            <person name="Jenkins J."/>
            <person name="Plott C."/>
            <person name="Lovell J."/>
            <person name="Lin Y.-M."/>
            <person name="Vaughn R."/>
            <person name="Liu B."/>
            <person name="Li W."/>
            <person name="Simpson S."/>
            <person name="Scheffler B."/>
            <person name="Saski C."/>
            <person name="Grover C."/>
            <person name="Hu G."/>
            <person name="Conover J."/>
            <person name="Carlson J."/>
            <person name="Shu S."/>
            <person name="Boston L."/>
            <person name="Williams M."/>
            <person name="Peterson D."/>
            <person name="Mcgee K."/>
            <person name="Jones D."/>
            <person name="Wendel J."/>
            <person name="Stelly D."/>
            <person name="Grimwood J."/>
            <person name="Schmutz J."/>
        </authorList>
    </citation>
    <scope>NUCLEOTIDE SEQUENCE [LARGE SCALE GENOMIC DNA]</scope>
    <source>
        <strain evidence="1">7179.01</strain>
    </source>
</reference>
<dbReference type="GO" id="GO:0017108">
    <property type="term" value="F:5'-flap endonuclease activity"/>
    <property type="evidence" value="ECO:0007669"/>
    <property type="project" value="TreeGrafter"/>
</dbReference>
<evidence type="ECO:0000313" key="2">
    <source>
        <dbReference type="Proteomes" id="UP000322667"/>
    </source>
</evidence>
<keyword evidence="2" id="KW-1185">Reference proteome</keyword>
<dbReference type="Gene3D" id="3.40.1440.10">
    <property type="entry name" value="GIY-YIG endonuclease"/>
    <property type="match status" value="1"/>
</dbReference>
<protein>
    <recommendedName>
        <fullName evidence="3">GIY-YIG domain-containing protein</fullName>
    </recommendedName>
</protein>
<name>A0A5C7J1I8_GOSTO</name>
<dbReference type="PANTHER" id="PTHR20208">
    <property type="entry name" value="STRUCTURE-SPECIFIC ENDONUCLEASE SUBUNIT SLX1"/>
    <property type="match status" value="1"/>
</dbReference>
<dbReference type="AlphaFoldDB" id="A0A5C7J1I8"/>
<sequence length="104" mass="11777">MGEIGSGAWRTRANARGKWLLCIYGFPTNVSALQFEWAWQHPRESEAVRQAAATFKSFSGVTNKIKLAYTMLTLPAWQSLNITINYFSTKYTIILLVAQACRSR</sequence>
<evidence type="ECO:0008006" key="3">
    <source>
        <dbReference type="Google" id="ProtNLM"/>
    </source>
</evidence>